<dbReference type="CDD" id="cd16922">
    <property type="entry name" value="HATPase_EvgS-ArcB-TorS-like"/>
    <property type="match status" value="1"/>
</dbReference>
<dbReference type="InterPro" id="IPR036097">
    <property type="entry name" value="HisK_dim/P_sf"/>
</dbReference>
<dbReference type="PANTHER" id="PTHR43047:SF72">
    <property type="entry name" value="OSMOSENSING HISTIDINE PROTEIN KINASE SLN1"/>
    <property type="match status" value="1"/>
</dbReference>
<dbReference type="InterPro" id="IPR003661">
    <property type="entry name" value="HisK_dim/P_dom"/>
</dbReference>
<evidence type="ECO:0000256" key="6">
    <source>
        <dbReference type="SAM" id="Phobius"/>
    </source>
</evidence>
<keyword evidence="6" id="KW-1133">Transmembrane helix</keyword>
<evidence type="ECO:0000256" key="5">
    <source>
        <dbReference type="ARBA" id="ARBA00022777"/>
    </source>
</evidence>
<dbReference type="AlphaFoldDB" id="A0A1G7WLL9"/>
<dbReference type="InterPro" id="IPR005467">
    <property type="entry name" value="His_kinase_dom"/>
</dbReference>
<feature type="transmembrane region" description="Helical" evidence="6">
    <location>
        <begin position="170"/>
        <end position="188"/>
    </location>
</feature>
<comment type="catalytic activity">
    <reaction evidence="1">
        <text>ATP + protein L-histidine = ADP + protein N-phospho-L-histidine.</text>
        <dbReference type="EC" id="2.7.13.3"/>
    </reaction>
</comment>
<feature type="domain" description="Histidine kinase" evidence="7">
    <location>
        <begin position="510"/>
        <end position="731"/>
    </location>
</feature>
<evidence type="ECO:0000256" key="1">
    <source>
        <dbReference type="ARBA" id="ARBA00000085"/>
    </source>
</evidence>
<dbReference type="InterPro" id="IPR003594">
    <property type="entry name" value="HATPase_dom"/>
</dbReference>
<dbReference type="PANTHER" id="PTHR43047">
    <property type="entry name" value="TWO-COMPONENT HISTIDINE PROTEIN KINASE"/>
    <property type="match status" value="1"/>
</dbReference>
<feature type="transmembrane region" description="Helical" evidence="6">
    <location>
        <begin position="51"/>
        <end position="70"/>
    </location>
</feature>
<gene>
    <name evidence="9" type="ORF">SAMN05421742_102248</name>
</gene>
<evidence type="ECO:0000256" key="2">
    <source>
        <dbReference type="ARBA" id="ARBA00012438"/>
    </source>
</evidence>
<keyword evidence="10" id="KW-1185">Reference proteome</keyword>
<dbReference type="PRINTS" id="PR00344">
    <property type="entry name" value="BCTRLSENSOR"/>
</dbReference>
<dbReference type="SUPFAM" id="SSF47384">
    <property type="entry name" value="Homodimeric domain of signal transducing histidine kinase"/>
    <property type="match status" value="1"/>
</dbReference>
<dbReference type="Pfam" id="PF00512">
    <property type="entry name" value="HisKA"/>
    <property type="match status" value="1"/>
</dbReference>
<dbReference type="STRING" id="83401.SAMN05421742_102248"/>
<evidence type="ECO:0000259" key="7">
    <source>
        <dbReference type="PROSITE" id="PS50109"/>
    </source>
</evidence>
<dbReference type="GO" id="GO:0000155">
    <property type="term" value="F:phosphorelay sensor kinase activity"/>
    <property type="evidence" value="ECO:0007669"/>
    <property type="project" value="InterPro"/>
</dbReference>
<dbReference type="Gene3D" id="1.10.287.130">
    <property type="match status" value="1"/>
</dbReference>
<name>A0A1G7WLL9_9PROT</name>
<dbReference type="SMART" id="SM00387">
    <property type="entry name" value="HATPase_c"/>
    <property type="match status" value="1"/>
</dbReference>
<keyword evidence="5 9" id="KW-0418">Kinase</keyword>
<dbReference type="SUPFAM" id="SSF55874">
    <property type="entry name" value="ATPase domain of HSP90 chaperone/DNA topoisomerase II/histidine kinase"/>
    <property type="match status" value="1"/>
</dbReference>
<feature type="transmembrane region" description="Helical" evidence="6">
    <location>
        <begin position="108"/>
        <end position="129"/>
    </location>
</feature>
<feature type="domain" description="PAS" evidence="8">
    <location>
        <begin position="362"/>
        <end position="399"/>
    </location>
</feature>
<protein>
    <recommendedName>
        <fullName evidence="2">histidine kinase</fullName>
        <ecNumber evidence="2">2.7.13.3</ecNumber>
    </recommendedName>
</protein>
<reference evidence="10" key="1">
    <citation type="submission" date="2016-10" db="EMBL/GenBank/DDBJ databases">
        <authorList>
            <person name="Varghese N."/>
            <person name="Submissions S."/>
        </authorList>
    </citation>
    <scope>NUCLEOTIDE SEQUENCE [LARGE SCALE GENOMIC DNA]</scope>
    <source>
        <strain evidence="10">930I</strain>
    </source>
</reference>
<organism evidence="9 10">
    <name type="scientific">Roseospirillum parvum</name>
    <dbReference type="NCBI Taxonomy" id="83401"/>
    <lineage>
        <taxon>Bacteria</taxon>
        <taxon>Pseudomonadati</taxon>
        <taxon>Pseudomonadota</taxon>
        <taxon>Alphaproteobacteria</taxon>
        <taxon>Rhodospirillales</taxon>
        <taxon>Rhodospirillaceae</taxon>
        <taxon>Roseospirillum</taxon>
    </lineage>
</organism>
<keyword evidence="3" id="KW-0597">Phosphoprotein</keyword>
<dbReference type="SUPFAM" id="SSF55785">
    <property type="entry name" value="PYP-like sensor domain (PAS domain)"/>
    <property type="match status" value="1"/>
</dbReference>
<keyword evidence="6" id="KW-0472">Membrane</keyword>
<evidence type="ECO:0000256" key="4">
    <source>
        <dbReference type="ARBA" id="ARBA00022679"/>
    </source>
</evidence>
<dbReference type="Proteomes" id="UP000217076">
    <property type="component" value="Unassembled WGS sequence"/>
</dbReference>
<dbReference type="CDD" id="cd00082">
    <property type="entry name" value="HisKA"/>
    <property type="match status" value="1"/>
</dbReference>
<dbReference type="OrthoDB" id="9801651at2"/>
<dbReference type="RefSeq" id="WP_092615938.1">
    <property type="nucleotide sequence ID" value="NZ_FNCV01000002.1"/>
</dbReference>
<dbReference type="GO" id="GO:0005886">
    <property type="term" value="C:plasma membrane"/>
    <property type="evidence" value="ECO:0007669"/>
    <property type="project" value="TreeGrafter"/>
</dbReference>
<feature type="transmembrane region" description="Helical" evidence="6">
    <location>
        <begin position="194"/>
        <end position="218"/>
    </location>
</feature>
<evidence type="ECO:0000313" key="10">
    <source>
        <dbReference type="Proteomes" id="UP000217076"/>
    </source>
</evidence>
<proteinExistence type="predicted"/>
<dbReference type="SMART" id="SM00388">
    <property type="entry name" value="HisKA"/>
    <property type="match status" value="1"/>
</dbReference>
<evidence type="ECO:0000313" key="9">
    <source>
        <dbReference type="EMBL" id="SDG72881.1"/>
    </source>
</evidence>
<dbReference type="SMART" id="SM00091">
    <property type="entry name" value="PAS"/>
    <property type="match status" value="2"/>
</dbReference>
<feature type="transmembrane region" description="Helical" evidence="6">
    <location>
        <begin position="12"/>
        <end position="31"/>
    </location>
</feature>
<accession>A0A1G7WLL9</accession>
<dbReference type="PROSITE" id="PS50112">
    <property type="entry name" value="PAS"/>
    <property type="match status" value="1"/>
</dbReference>
<sequence length="752" mass="79975">MPSAPPSLLASALPGVLLAAAMVGVVMAVALGRMARTSLDLSPGARRTLGWWAAAFLTEGVASTLLFVDLGGGPRLPLPALIEVPHVLSTLMIYLGARARLERPPAPVWTLVATSLVVLAWPLGIELWLGPVPHLLASGPLLVLAGLAQWAAAALFLIGPAHQLLDGRPVAALLVGLGLLDAVAPLLFGQPAWMTLLAAGHTGLTALLAAVLMLLVLGRRQRLAEVARGETRQLEMRFLDAVESLPESFSLYDADDRLVLANRRFIEPFADRAREIRPGIPFARVVELAAEAGFLSEAHGRVETWKVERLARHRHPGPPFEQVFTDGTIWRVTESVTREGGRVALRTEITDLKRREAEVAATSARLKEIIDALPQGIAVVAPSGHLVAANGPFASLLGLPSGLARAGASYRAVLDDLVARRVLDPTPWDGDPQACVEAELAALEGPLPEPSEWTVPDGPTLRVERVRLADGGLLTTYVDITVLKRAEAQEREAKEAAERANQAKAIFLANVSHELRTPLNAIIGFSEVLASELFGPLGARAYQTYAGDILSSASHLLDLINDILDMSKAEAGKIDIDPESLDPGAEIRAALRMVAAAARRAQVRLVPDLPAASPRLNADRRRLRQMLINLMSNAIKFSPPEGAVRVTLGREADGALCIAIEDQGIGMDADGLARALEPFGQVDNKLSRRHEGTGLGLPLTRALIELHGGTLRLDTAPGQGTRAGLIFPASRVENATAGTTCEATETPAPMAP</sequence>
<keyword evidence="4" id="KW-0808">Transferase</keyword>
<keyword evidence="6" id="KW-0812">Transmembrane</keyword>
<dbReference type="InterPro" id="IPR000014">
    <property type="entry name" value="PAS"/>
</dbReference>
<dbReference type="Pfam" id="PF12860">
    <property type="entry name" value="PAS_7"/>
    <property type="match status" value="2"/>
</dbReference>
<dbReference type="Gene3D" id="3.30.565.10">
    <property type="entry name" value="Histidine kinase-like ATPase, C-terminal domain"/>
    <property type="match status" value="1"/>
</dbReference>
<dbReference type="GO" id="GO:0009927">
    <property type="term" value="F:histidine phosphotransfer kinase activity"/>
    <property type="evidence" value="ECO:0007669"/>
    <property type="project" value="TreeGrafter"/>
</dbReference>
<evidence type="ECO:0000256" key="3">
    <source>
        <dbReference type="ARBA" id="ARBA00022553"/>
    </source>
</evidence>
<dbReference type="EMBL" id="FNCV01000002">
    <property type="protein sequence ID" value="SDG72881.1"/>
    <property type="molecule type" value="Genomic_DNA"/>
</dbReference>
<dbReference type="Gene3D" id="3.30.450.20">
    <property type="entry name" value="PAS domain"/>
    <property type="match status" value="1"/>
</dbReference>
<dbReference type="PROSITE" id="PS50109">
    <property type="entry name" value="HIS_KIN"/>
    <property type="match status" value="1"/>
</dbReference>
<dbReference type="InterPro" id="IPR036890">
    <property type="entry name" value="HATPase_C_sf"/>
</dbReference>
<dbReference type="Pfam" id="PF02518">
    <property type="entry name" value="HATPase_c"/>
    <property type="match status" value="1"/>
</dbReference>
<dbReference type="InterPro" id="IPR004358">
    <property type="entry name" value="Sig_transdc_His_kin-like_C"/>
</dbReference>
<dbReference type="InterPro" id="IPR035965">
    <property type="entry name" value="PAS-like_dom_sf"/>
</dbReference>
<feature type="transmembrane region" description="Helical" evidence="6">
    <location>
        <begin position="135"/>
        <end position="158"/>
    </location>
</feature>
<dbReference type="EC" id="2.7.13.3" evidence="2"/>
<evidence type="ECO:0000259" key="8">
    <source>
        <dbReference type="PROSITE" id="PS50112"/>
    </source>
</evidence>